<dbReference type="Proteomes" id="UP001144256">
    <property type="component" value="Unassembled WGS sequence"/>
</dbReference>
<dbReference type="Gene3D" id="3.90.1750.20">
    <property type="entry name" value="Putative Large Serine Recombinase, Chain B, Domain 2"/>
    <property type="match status" value="1"/>
</dbReference>
<dbReference type="SMART" id="SM00857">
    <property type="entry name" value="Resolvase"/>
    <property type="match status" value="1"/>
</dbReference>
<evidence type="ECO:0000256" key="1">
    <source>
        <dbReference type="SAM" id="Coils"/>
    </source>
</evidence>
<keyword evidence="5" id="KW-1185">Reference proteome</keyword>
<dbReference type="InterPro" id="IPR011109">
    <property type="entry name" value="DNA_bind_recombinase_dom"/>
</dbReference>
<dbReference type="InterPro" id="IPR025827">
    <property type="entry name" value="Zn_ribbon_recom_dom"/>
</dbReference>
<evidence type="ECO:0000259" key="2">
    <source>
        <dbReference type="PROSITE" id="PS51736"/>
    </source>
</evidence>
<sequence>MIAIYARQSIDKKDSISIESQIDFCKKEFTTEEYRVYTDKGFSGSNTNRPQFEQMLKDIKHQDISKVIVYKLDRISRSILDFAKIIELFKKYHVEFTSATEKFDTSTPMGNAMLNITMVFAQLERETIQRRIKDSYYARGKKGFFMGGKTPYGCIKEQIAIDGVKTSTLKPNPEEYNVLIKIFDLYSISDLSLGKLAASLNEEGYKSPNGVNWDGQKLQRILRNPVYVKADADIYTYFENKGCKINNDISEFIGTNGCYLYGKRDRNASKYTNIQDHVLSLALHEGFINSHIWLSCQYKLDSNRQIKNSGKGKHSWLSGLVKCGYCNYAMTVKTYKDYKYLSCTGRTNYKVCDRKQRTHYVYEIEDYVKNELTKQLANLKAVKQDTPKEVSYELNQLKLQLINIDKQIDNLINQLAQGNEVITNYINKKIVQLDSEKNDILEEIDKHTRDDKLSQEQILDATKDISLWNELTLEEKKRIARRFINKVFVTDDVIKIEWKS</sequence>
<dbReference type="PROSITE" id="PS51737">
    <property type="entry name" value="RECOMBINASE_DNA_BIND"/>
    <property type="match status" value="1"/>
</dbReference>
<dbReference type="InterPro" id="IPR038109">
    <property type="entry name" value="DNA_bind_recomb_sf"/>
</dbReference>
<dbReference type="Gene3D" id="3.40.50.1390">
    <property type="entry name" value="Resolvase, N-terminal catalytic domain"/>
    <property type="match status" value="1"/>
</dbReference>
<protein>
    <submittedName>
        <fullName evidence="4">Recombinase</fullName>
    </submittedName>
</protein>
<dbReference type="InterPro" id="IPR050639">
    <property type="entry name" value="SSR_resolvase"/>
</dbReference>
<feature type="domain" description="Resolvase/invertase-type recombinase catalytic" evidence="2">
    <location>
        <begin position="1"/>
        <end position="143"/>
    </location>
</feature>
<evidence type="ECO:0000313" key="5">
    <source>
        <dbReference type="Proteomes" id="UP001144256"/>
    </source>
</evidence>
<dbReference type="GO" id="GO:0003677">
    <property type="term" value="F:DNA binding"/>
    <property type="evidence" value="ECO:0007669"/>
    <property type="project" value="InterPro"/>
</dbReference>
<evidence type="ECO:0000259" key="3">
    <source>
        <dbReference type="PROSITE" id="PS51737"/>
    </source>
</evidence>
<dbReference type="PANTHER" id="PTHR30461:SF23">
    <property type="entry name" value="DNA RECOMBINASE-RELATED"/>
    <property type="match status" value="1"/>
</dbReference>
<feature type="domain" description="Recombinase" evidence="3">
    <location>
        <begin position="151"/>
        <end position="306"/>
    </location>
</feature>
<dbReference type="Pfam" id="PF00239">
    <property type="entry name" value="Resolvase"/>
    <property type="match status" value="1"/>
</dbReference>
<name>A0A9W5Y7U3_9FIRM</name>
<organism evidence="4 5">
    <name type="scientific">Vallitalea longa</name>
    <dbReference type="NCBI Taxonomy" id="2936439"/>
    <lineage>
        <taxon>Bacteria</taxon>
        <taxon>Bacillati</taxon>
        <taxon>Bacillota</taxon>
        <taxon>Clostridia</taxon>
        <taxon>Lachnospirales</taxon>
        <taxon>Vallitaleaceae</taxon>
        <taxon>Vallitalea</taxon>
    </lineage>
</organism>
<feature type="coiled-coil region" evidence="1">
    <location>
        <begin position="394"/>
        <end position="450"/>
    </location>
</feature>
<accession>A0A9W5Y7U3</accession>
<gene>
    <name evidence="4" type="ORF">SH1V18_04090</name>
</gene>
<dbReference type="Pfam" id="PF13408">
    <property type="entry name" value="Zn_ribbon_recom"/>
    <property type="match status" value="1"/>
</dbReference>
<dbReference type="EMBL" id="BRLB01000001">
    <property type="protein sequence ID" value="GKX27929.1"/>
    <property type="molecule type" value="Genomic_DNA"/>
</dbReference>
<dbReference type="InterPro" id="IPR006119">
    <property type="entry name" value="Resolv_N"/>
</dbReference>
<dbReference type="AlphaFoldDB" id="A0A9W5Y7U3"/>
<dbReference type="PROSITE" id="PS51736">
    <property type="entry name" value="RECOMBINASES_3"/>
    <property type="match status" value="1"/>
</dbReference>
<dbReference type="RefSeq" id="WP_281811712.1">
    <property type="nucleotide sequence ID" value="NZ_BRLB01000001.1"/>
</dbReference>
<dbReference type="PANTHER" id="PTHR30461">
    <property type="entry name" value="DNA-INVERTASE FROM LAMBDOID PROPHAGE"/>
    <property type="match status" value="1"/>
</dbReference>
<reference evidence="4" key="1">
    <citation type="submission" date="2022-06" db="EMBL/GenBank/DDBJ databases">
        <title>Vallitalea longa sp. nov., an anaerobic bacterium isolated from marine sediment.</title>
        <authorList>
            <person name="Hirano S."/>
            <person name="Terahara T."/>
            <person name="Mori K."/>
            <person name="Hamada M."/>
            <person name="Matsumoto R."/>
            <person name="Kobayashi T."/>
        </authorList>
    </citation>
    <scope>NUCLEOTIDE SEQUENCE</scope>
    <source>
        <strain evidence="4">SH18-1</strain>
    </source>
</reference>
<evidence type="ECO:0000313" key="4">
    <source>
        <dbReference type="EMBL" id="GKX27929.1"/>
    </source>
</evidence>
<dbReference type="SUPFAM" id="SSF53041">
    <property type="entry name" value="Resolvase-like"/>
    <property type="match status" value="1"/>
</dbReference>
<dbReference type="CDD" id="cd03768">
    <property type="entry name" value="SR_ResInv"/>
    <property type="match status" value="1"/>
</dbReference>
<proteinExistence type="predicted"/>
<dbReference type="GO" id="GO:0000150">
    <property type="term" value="F:DNA strand exchange activity"/>
    <property type="evidence" value="ECO:0007669"/>
    <property type="project" value="InterPro"/>
</dbReference>
<comment type="caution">
    <text evidence="4">The sequence shown here is derived from an EMBL/GenBank/DDBJ whole genome shotgun (WGS) entry which is preliminary data.</text>
</comment>
<keyword evidence="1" id="KW-0175">Coiled coil</keyword>
<dbReference type="Pfam" id="PF07508">
    <property type="entry name" value="Recombinase"/>
    <property type="match status" value="1"/>
</dbReference>
<dbReference type="InterPro" id="IPR036162">
    <property type="entry name" value="Resolvase-like_N_sf"/>
</dbReference>